<dbReference type="eggNOG" id="arCOG03613">
    <property type="taxonomic scope" value="Archaea"/>
</dbReference>
<evidence type="ECO:0000256" key="1">
    <source>
        <dbReference type="SAM" id="MobiDB-lite"/>
    </source>
</evidence>
<feature type="region of interest" description="Disordered" evidence="1">
    <location>
        <begin position="42"/>
        <end position="69"/>
    </location>
</feature>
<organism evidence="2 3">
    <name type="scientific">Haloquadratum walsbyi (strain DSM 16790 / HBSQ001)</name>
    <dbReference type="NCBI Taxonomy" id="362976"/>
    <lineage>
        <taxon>Archaea</taxon>
        <taxon>Methanobacteriati</taxon>
        <taxon>Methanobacteriota</taxon>
        <taxon>Stenosarchaea group</taxon>
        <taxon>Halobacteria</taxon>
        <taxon>Halobacteriales</taxon>
        <taxon>Haloferacaceae</taxon>
        <taxon>Haloquadratum</taxon>
    </lineage>
</organism>
<dbReference type="Proteomes" id="UP000001975">
    <property type="component" value="Chromosome"/>
</dbReference>
<evidence type="ECO:0000313" key="3">
    <source>
        <dbReference type="Proteomes" id="UP000001975"/>
    </source>
</evidence>
<protein>
    <submittedName>
        <fullName evidence="2">Uncharacterized protein</fullName>
    </submittedName>
</protein>
<gene>
    <name evidence="2" type="ordered locus">HQ_1210A</name>
</gene>
<dbReference type="STRING" id="362976.HQ_1210A"/>
<accession>Q18KV3</accession>
<dbReference type="GeneID" id="4192183"/>
<dbReference type="EMBL" id="AM180088">
    <property type="protein sequence ID" value="CAJ51339.1"/>
    <property type="molecule type" value="Genomic_DNA"/>
</dbReference>
<evidence type="ECO:0000313" key="2">
    <source>
        <dbReference type="EMBL" id="CAJ51339.1"/>
    </source>
</evidence>
<dbReference type="AlphaFoldDB" id="Q18KV3"/>
<sequence>MTLVESVNRPELQVEADTLPSDNDTVINADHLSVEVEIDAPTEHDKPIFHSCPSADGQRSPTNTDDDGKLEDVNGDAESTFDDVIALAFVISQTGQLTEQQRDALNIDGEDDVDFDNVIALTFNI</sequence>
<proteinExistence type="predicted"/>
<dbReference type="KEGG" id="hwa:HQ_1210A"/>
<keyword evidence="3" id="KW-1185">Reference proteome</keyword>
<dbReference type="HOGENOM" id="CLU_1987585_0_0_2"/>
<dbReference type="RefSeq" id="WP_011570502.1">
    <property type="nucleotide sequence ID" value="NC_008212.1"/>
</dbReference>
<reference evidence="2 3" key="1">
    <citation type="journal article" date="2006" name="BMC Genomics">
        <title>The genome of the square archaeon Haloquadratum walsbyi: life at the limits of water activity.</title>
        <authorList>
            <person name="Bolhuis H.H."/>
            <person name="Palm P.P."/>
            <person name="Wende A.W."/>
            <person name="Falb M.M."/>
            <person name="Rampp M.M."/>
            <person name="Rodriguez-Valera F.F."/>
            <person name="Pfeiffer F.F."/>
            <person name="Oesterhelt D.D."/>
        </authorList>
    </citation>
    <scope>NUCLEOTIDE SEQUENCE [LARGE SCALE GENOMIC DNA]</scope>
    <source>
        <strain evidence="3">DSM 16790 / HBSQ001</strain>
    </source>
</reference>
<name>Q18KV3_HALWD</name>